<evidence type="ECO:0000313" key="2">
    <source>
        <dbReference type="Proteomes" id="UP000054608"/>
    </source>
</evidence>
<name>A0A0W0XYY8_9GAMM</name>
<protein>
    <submittedName>
        <fullName evidence="1">Uncharacterized protein</fullName>
    </submittedName>
</protein>
<evidence type="ECO:0000313" key="1">
    <source>
        <dbReference type="EMBL" id="KTD49781.1"/>
    </source>
</evidence>
<dbReference type="EMBL" id="LNYT01000005">
    <property type="protein sequence ID" value="KTD49781.1"/>
    <property type="molecule type" value="Genomic_DNA"/>
</dbReference>
<gene>
    <name evidence="1" type="ORF">Lrub_0409</name>
</gene>
<dbReference type="AlphaFoldDB" id="A0A0W0XYY8"/>
<dbReference type="Proteomes" id="UP000054608">
    <property type="component" value="Unassembled WGS sequence"/>
</dbReference>
<proteinExistence type="predicted"/>
<organism evidence="1 2">
    <name type="scientific">Legionella rubrilucens</name>
    <dbReference type="NCBI Taxonomy" id="458"/>
    <lineage>
        <taxon>Bacteria</taxon>
        <taxon>Pseudomonadati</taxon>
        <taxon>Pseudomonadota</taxon>
        <taxon>Gammaproteobacteria</taxon>
        <taxon>Legionellales</taxon>
        <taxon>Legionellaceae</taxon>
        <taxon>Legionella</taxon>
    </lineage>
</organism>
<sequence length="463" mass="53384">MNDLITMLEKIFPLIPSDELKKRYRRLKADTFLMRAEKLDCAQSVFEDLLSSVQKPDELSQKRFEAILYVKAQIYTLLISDKVLIDSLLDKLEKECADNFKACSISTEQLLERKLCPAYYQTKRFTYTHGERELEEYLYYPVISQEILDVDYPETILTTPLLEQLQKNGINFHSRVPGRKRFLESDGWVRFFGIVSDASSSAILSRGQIFIEPPEFPHTVSRLHGPFGHALQEYLISKLLEGKHLDIPNESDVGEITELDLLKADAWPLKGVKKGEFATCLFDLMRERLPEKLRRFCVVPHQAFAFTASEFITQYLLLSPYRFPCLSSFMYFVYAKGTKTYFQNVPGFSSLEPEKQRLIMNNYCDNVALDMDVGAFIKKNPDYFRYNNGSSQDPIFLKDASKPFIYSSMDDDARTIRARKTAAQAGIAPERKYSAKDLYSDLLFSTSPRLTKKEDRADGPKPF</sequence>
<keyword evidence="2" id="KW-1185">Reference proteome</keyword>
<accession>A0A0W0XYY8</accession>
<dbReference type="STRING" id="458.Lrub_0409"/>
<reference evidence="1 2" key="1">
    <citation type="submission" date="2015-11" db="EMBL/GenBank/DDBJ databases">
        <title>Genomic analysis of 38 Legionella species identifies large and diverse effector repertoires.</title>
        <authorList>
            <person name="Burstein D."/>
            <person name="Amaro F."/>
            <person name="Zusman T."/>
            <person name="Lifshitz Z."/>
            <person name="Cohen O."/>
            <person name="Gilbert J.A."/>
            <person name="Pupko T."/>
            <person name="Shuman H.A."/>
            <person name="Segal G."/>
        </authorList>
    </citation>
    <scope>NUCLEOTIDE SEQUENCE [LARGE SCALE GENOMIC DNA]</scope>
    <source>
        <strain evidence="1 2">WA-270A-C2</strain>
    </source>
</reference>
<dbReference type="PATRIC" id="fig|458.5.peg.424"/>
<comment type="caution">
    <text evidence="1">The sequence shown here is derived from an EMBL/GenBank/DDBJ whole genome shotgun (WGS) entry which is preliminary data.</text>
</comment>